<evidence type="ECO:0000256" key="5">
    <source>
        <dbReference type="ARBA" id="ARBA00023235"/>
    </source>
</evidence>
<gene>
    <name evidence="13" type="ORF">FA15DRAFT_330710</name>
</gene>
<dbReference type="OrthoDB" id="255819at2759"/>
<evidence type="ECO:0000313" key="14">
    <source>
        <dbReference type="Proteomes" id="UP000307440"/>
    </source>
</evidence>
<evidence type="ECO:0000256" key="12">
    <source>
        <dbReference type="ARBA" id="ARBA00042730"/>
    </source>
</evidence>
<evidence type="ECO:0000256" key="8">
    <source>
        <dbReference type="ARBA" id="ARBA00038932"/>
    </source>
</evidence>
<dbReference type="Proteomes" id="UP000307440">
    <property type="component" value="Unassembled WGS sequence"/>
</dbReference>
<comment type="catalytic activity">
    <reaction evidence="6">
        <text>3-phenylpyruvate = enol-phenylpyruvate</text>
        <dbReference type="Rhea" id="RHEA:17097"/>
        <dbReference type="ChEBI" id="CHEBI:16815"/>
        <dbReference type="ChEBI" id="CHEBI:18005"/>
        <dbReference type="EC" id="5.3.2.1"/>
    </reaction>
</comment>
<evidence type="ECO:0000256" key="3">
    <source>
        <dbReference type="ARBA" id="ARBA00022514"/>
    </source>
</evidence>
<evidence type="ECO:0000256" key="4">
    <source>
        <dbReference type="ARBA" id="ARBA00022525"/>
    </source>
</evidence>
<name>A0A5C3L060_COPMA</name>
<evidence type="ECO:0000256" key="9">
    <source>
        <dbReference type="ARBA" id="ARBA00039086"/>
    </source>
</evidence>
<accession>A0A5C3L060</accession>
<dbReference type="InterPro" id="IPR001398">
    <property type="entry name" value="Macrophage_inhib_fac"/>
</dbReference>
<dbReference type="EC" id="5.3.2.1" evidence="9"/>
<proteinExistence type="inferred from homology"/>
<comment type="similarity">
    <text evidence="2">Belongs to the MIF family.</text>
</comment>
<evidence type="ECO:0000256" key="2">
    <source>
        <dbReference type="ARBA" id="ARBA00005851"/>
    </source>
</evidence>
<evidence type="ECO:0000256" key="1">
    <source>
        <dbReference type="ARBA" id="ARBA00004613"/>
    </source>
</evidence>
<organism evidence="13 14">
    <name type="scientific">Coprinopsis marcescibilis</name>
    <name type="common">Agaric fungus</name>
    <name type="synonym">Psathyrella marcescibilis</name>
    <dbReference type="NCBI Taxonomy" id="230819"/>
    <lineage>
        <taxon>Eukaryota</taxon>
        <taxon>Fungi</taxon>
        <taxon>Dikarya</taxon>
        <taxon>Basidiomycota</taxon>
        <taxon>Agaricomycotina</taxon>
        <taxon>Agaricomycetes</taxon>
        <taxon>Agaricomycetidae</taxon>
        <taxon>Agaricales</taxon>
        <taxon>Agaricineae</taxon>
        <taxon>Psathyrellaceae</taxon>
        <taxon>Coprinopsis</taxon>
    </lineage>
</organism>
<keyword evidence="4" id="KW-0964">Secreted</keyword>
<comment type="subcellular location">
    <subcellularLocation>
        <location evidence="1">Secreted</location>
    </subcellularLocation>
</comment>
<sequence>MPALELITNVKIADEKAFVVEFSKLGAELLSKPEKYISINVRHNPTLTFGGTFDPAFILSIVSLDNINPEVNEKYSKALFKFFEDKLGVPGDRGYVVFNDPGRAYIGYEGTTFATIFGK</sequence>
<evidence type="ECO:0000256" key="7">
    <source>
        <dbReference type="ARBA" id="ARBA00036823"/>
    </source>
</evidence>
<dbReference type="STRING" id="230819.A0A5C3L060"/>
<dbReference type="EC" id="5.3.3.12" evidence="8"/>
<keyword evidence="3" id="KW-0202">Cytokine</keyword>
<protein>
    <recommendedName>
        <fullName evidence="12">L-dopachrome isomerase</fullName>
        <ecNumber evidence="9">5.3.2.1</ecNumber>
        <ecNumber evidence="8">5.3.3.12</ecNumber>
    </recommendedName>
    <alternativeName>
        <fullName evidence="10">L-dopachrome tautomerase</fullName>
    </alternativeName>
    <alternativeName>
        <fullName evidence="11">Phenylpyruvate tautomerase</fullName>
    </alternativeName>
</protein>
<keyword evidence="14" id="KW-1185">Reference proteome</keyword>
<dbReference type="Pfam" id="PF01187">
    <property type="entry name" value="MIF"/>
    <property type="match status" value="1"/>
</dbReference>
<dbReference type="Gene3D" id="3.30.429.10">
    <property type="entry name" value="Macrophage Migration Inhibitory Factor"/>
    <property type="match status" value="1"/>
</dbReference>
<reference evidence="13 14" key="1">
    <citation type="journal article" date="2019" name="Nat. Ecol. Evol.">
        <title>Megaphylogeny resolves global patterns of mushroom evolution.</title>
        <authorList>
            <person name="Varga T."/>
            <person name="Krizsan K."/>
            <person name="Foldi C."/>
            <person name="Dima B."/>
            <person name="Sanchez-Garcia M."/>
            <person name="Sanchez-Ramirez S."/>
            <person name="Szollosi G.J."/>
            <person name="Szarkandi J.G."/>
            <person name="Papp V."/>
            <person name="Albert L."/>
            <person name="Andreopoulos W."/>
            <person name="Angelini C."/>
            <person name="Antonin V."/>
            <person name="Barry K.W."/>
            <person name="Bougher N.L."/>
            <person name="Buchanan P."/>
            <person name="Buyck B."/>
            <person name="Bense V."/>
            <person name="Catcheside P."/>
            <person name="Chovatia M."/>
            <person name="Cooper J."/>
            <person name="Damon W."/>
            <person name="Desjardin D."/>
            <person name="Finy P."/>
            <person name="Geml J."/>
            <person name="Haridas S."/>
            <person name="Hughes K."/>
            <person name="Justo A."/>
            <person name="Karasinski D."/>
            <person name="Kautmanova I."/>
            <person name="Kiss B."/>
            <person name="Kocsube S."/>
            <person name="Kotiranta H."/>
            <person name="LaButti K.M."/>
            <person name="Lechner B.E."/>
            <person name="Liimatainen K."/>
            <person name="Lipzen A."/>
            <person name="Lukacs Z."/>
            <person name="Mihaltcheva S."/>
            <person name="Morgado L.N."/>
            <person name="Niskanen T."/>
            <person name="Noordeloos M.E."/>
            <person name="Ohm R.A."/>
            <person name="Ortiz-Santana B."/>
            <person name="Ovrebo C."/>
            <person name="Racz N."/>
            <person name="Riley R."/>
            <person name="Savchenko A."/>
            <person name="Shiryaev A."/>
            <person name="Soop K."/>
            <person name="Spirin V."/>
            <person name="Szebenyi C."/>
            <person name="Tomsovsky M."/>
            <person name="Tulloss R.E."/>
            <person name="Uehling J."/>
            <person name="Grigoriev I.V."/>
            <person name="Vagvolgyi C."/>
            <person name="Papp T."/>
            <person name="Martin F.M."/>
            <person name="Miettinen O."/>
            <person name="Hibbett D.S."/>
            <person name="Nagy L.G."/>
        </authorList>
    </citation>
    <scope>NUCLEOTIDE SEQUENCE [LARGE SCALE GENOMIC DNA]</scope>
    <source>
        <strain evidence="13 14">CBS 121175</strain>
    </source>
</reference>
<comment type="catalytic activity">
    <reaction evidence="7">
        <text>L-dopachrome = 5,6-dihydroxyindole-2-carboxylate</text>
        <dbReference type="Rhea" id="RHEA:13041"/>
        <dbReference type="ChEBI" id="CHEBI:16875"/>
        <dbReference type="ChEBI" id="CHEBI:57509"/>
        <dbReference type="EC" id="5.3.3.12"/>
    </reaction>
</comment>
<dbReference type="GO" id="GO:0050178">
    <property type="term" value="F:phenylpyruvate tautomerase activity"/>
    <property type="evidence" value="ECO:0007669"/>
    <property type="project" value="UniProtKB-EC"/>
</dbReference>
<dbReference type="SUPFAM" id="SSF55331">
    <property type="entry name" value="Tautomerase/MIF"/>
    <property type="match status" value="1"/>
</dbReference>
<evidence type="ECO:0000256" key="10">
    <source>
        <dbReference type="ARBA" id="ARBA00041631"/>
    </source>
</evidence>
<evidence type="ECO:0000256" key="11">
    <source>
        <dbReference type="ARBA" id="ARBA00041912"/>
    </source>
</evidence>
<dbReference type="EMBL" id="ML210182">
    <property type="protein sequence ID" value="TFK25820.1"/>
    <property type="molecule type" value="Genomic_DNA"/>
</dbReference>
<dbReference type="InterPro" id="IPR014347">
    <property type="entry name" value="Tautomerase/MIF_sf"/>
</dbReference>
<evidence type="ECO:0000313" key="13">
    <source>
        <dbReference type="EMBL" id="TFK25820.1"/>
    </source>
</evidence>
<dbReference type="PANTHER" id="PTHR11954">
    <property type="entry name" value="D-DOPACHROME DECARBOXYLASE"/>
    <property type="match status" value="1"/>
</dbReference>
<evidence type="ECO:0000256" key="6">
    <source>
        <dbReference type="ARBA" id="ARBA00036735"/>
    </source>
</evidence>
<dbReference type="GO" id="GO:0005615">
    <property type="term" value="C:extracellular space"/>
    <property type="evidence" value="ECO:0007669"/>
    <property type="project" value="UniProtKB-KW"/>
</dbReference>
<dbReference type="AlphaFoldDB" id="A0A5C3L060"/>
<keyword evidence="5" id="KW-0413">Isomerase</keyword>
<dbReference type="PANTHER" id="PTHR11954:SF6">
    <property type="entry name" value="MACROPHAGE MIGRATION INHIBITORY FACTOR"/>
    <property type="match status" value="1"/>
</dbReference>
<dbReference type="GO" id="GO:0004167">
    <property type="term" value="F:dopachrome isomerase activity"/>
    <property type="evidence" value="ECO:0007669"/>
    <property type="project" value="UniProtKB-EC"/>
</dbReference>